<dbReference type="Pfam" id="PF00900">
    <property type="entry name" value="Ribosomal_S4e"/>
    <property type="match status" value="1"/>
</dbReference>
<reference evidence="9 10" key="1">
    <citation type="submission" date="2012-01" db="EMBL/GenBank/DDBJ databases">
        <title>Improved High-Quality Draft sequence of Metallosphaera yellowstonensis MK1.</title>
        <authorList>
            <consortium name="US DOE Joint Genome Institute"/>
            <person name="Lucas S."/>
            <person name="Han J."/>
            <person name="Cheng J.-F."/>
            <person name="Goodwin L."/>
            <person name="Pitluck S."/>
            <person name="Peters L."/>
            <person name="Teshima H."/>
            <person name="Detter J.C."/>
            <person name="Han C."/>
            <person name="Tapia R."/>
            <person name="Land M."/>
            <person name="Hauser L."/>
            <person name="Kyrpides N."/>
            <person name="Kozubal M."/>
            <person name="Macur R.E."/>
            <person name="Jay Z."/>
            <person name="Inskeep W."/>
            <person name="Woyke T."/>
        </authorList>
    </citation>
    <scope>NUCLEOTIDE SEQUENCE [LARGE SCALE GENOMIC DNA]</scope>
    <source>
        <strain evidence="9 10">MK1</strain>
    </source>
</reference>
<dbReference type="GO" id="GO:0003735">
    <property type="term" value="F:structural constituent of ribosome"/>
    <property type="evidence" value="ECO:0007669"/>
    <property type="project" value="InterPro"/>
</dbReference>
<feature type="domain" description="RNA-binding S4" evidence="8">
    <location>
        <begin position="37"/>
        <end position="102"/>
    </location>
</feature>
<dbReference type="PIRSF" id="PIRSF002116">
    <property type="entry name" value="Ribosomal_S4"/>
    <property type="match status" value="1"/>
</dbReference>
<evidence type="ECO:0000313" key="10">
    <source>
        <dbReference type="Proteomes" id="UP000003980"/>
    </source>
</evidence>
<evidence type="ECO:0000313" key="9">
    <source>
        <dbReference type="EMBL" id="EHP69417.1"/>
    </source>
</evidence>
<dbReference type="GO" id="GO:0022627">
    <property type="term" value="C:cytosolic small ribosomal subunit"/>
    <property type="evidence" value="ECO:0007669"/>
    <property type="project" value="TreeGrafter"/>
</dbReference>
<evidence type="ECO:0000259" key="8">
    <source>
        <dbReference type="SMART" id="SM00363"/>
    </source>
</evidence>
<dbReference type="Pfam" id="PF01479">
    <property type="entry name" value="S4"/>
    <property type="match status" value="1"/>
</dbReference>
<protein>
    <recommendedName>
        <fullName evidence="6 7">Small ribosomal subunit protein eS4</fullName>
    </recommendedName>
</protein>
<dbReference type="SUPFAM" id="SSF55174">
    <property type="entry name" value="Alpha-L RNA-binding motif"/>
    <property type="match status" value="1"/>
</dbReference>
<keyword evidence="10" id="KW-1185">Reference proteome</keyword>
<gene>
    <name evidence="7" type="primary">rps4e</name>
    <name evidence="9" type="ORF">MetMK1DRAFT_00021730</name>
</gene>
<dbReference type="PANTHER" id="PTHR11581">
    <property type="entry name" value="30S/40S RIBOSOMAL PROTEIN S4"/>
    <property type="match status" value="1"/>
</dbReference>
<evidence type="ECO:0000256" key="5">
    <source>
        <dbReference type="ARBA" id="ARBA00023274"/>
    </source>
</evidence>
<dbReference type="PANTHER" id="PTHR11581:SF0">
    <property type="entry name" value="SMALL RIBOSOMAL SUBUNIT PROTEIN ES4"/>
    <property type="match status" value="1"/>
</dbReference>
<dbReference type="GO" id="GO:0019843">
    <property type="term" value="F:rRNA binding"/>
    <property type="evidence" value="ECO:0007669"/>
    <property type="project" value="UniProtKB-KW"/>
</dbReference>
<evidence type="ECO:0000256" key="4">
    <source>
        <dbReference type="ARBA" id="ARBA00022980"/>
    </source>
</evidence>
<dbReference type="NCBIfam" id="NF003312">
    <property type="entry name" value="PRK04313.1"/>
    <property type="match status" value="1"/>
</dbReference>
<evidence type="ECO:0000256" key="1">
    <source>
        <dbReference type="ARBA" id="ARBA00007500"/>
    </source>
</evidence>
<dbReference type="InterPro" id="IPR013845">
    <property type="entry name" value="Ribosomal_eS4_central_region"/>
</dbReference>
<dbReference type="RefSeq" id="WP_009073455.1">
    <property type="nucleotide sequence ID" value="NZ_JH597768.1"/>
</dbReference>
<sequence length="242" mass="27378">MPHITRLNAPWFLRLSKKEYKWTVKPIPGPHPLSRSIPLGILLRDYLGIASNLRESKKIISDGLVMVDGRVRRDYKYPVGLMDVITIPSASLYYRVVPDRVRLLKVVKISSEEAGYKLVRLTGKTVVKGSALQLNFEDGRNILLKDKQEASQFNMPTLTTFKIAIPSQQILGTYQLKEGVYVMAIGGKNAGVIGTLKRIQWANYKKKRHTIVVIRGEDGTEYETNLENSMVVGEERPEVRVV</sequence>
<dbReference type="CDD" id="cd00165">
    <property type="entry name" value="S4"/>
    <property type="match status" value="1"/>
</dbReference>
<comment type="similarity">
    <text evidence="1 7">Belongs to the eukaryotic ribosomal protein eS4 family.</text>
</comment>
<keyword evidence="5 7" id="KW-0687">Ribonucleoprotein</keyword>
<dbReference type="InterPro" id="IPR002942">
    <property type="entry name" value="S4_RNA-bd"/>
</dbReference>
<dbReference type="eggNOG" id="arCOG04093">
    <property type="taxonomic scope" value="Archaea"/>
</dbReference>
<dbReference type="InterPro" id="IPR013843">
    <property type="entry name" value="Ribosomal_eS4_N"/>
</dbReference>
<dbReference type="SMART" id="SM00363">
    <property type="entry name" value="S4"/>
    <property type="match status" value="1"/>
</dbReference>
<dbReference type="EMBL" id="JH597768">
    <property type="protein sequence ID" value="EHP69417.1"/>
    <property type="molecule type" value="Genomic_DNA"/>
</dbReference>
<keyword evidence="4 7" id="KW-0689">Ribosomal protein</keyword>
<dbReference type="Gene3D" id="3.10.290.10">
    <property type="entry name" value="RNA-binding S4 domain"/>
    <property type="match status" value="1"/>
</dbReference>
<dbReference type="GO" id="GO:0006412">
    <property type="term" value="P:translation"/>
    <property type="evidence" value="ECO:0007669"/>
    <property type="project" value="UniProtKB-UniRule"/>
</dbReference>
<evidence type="ECO:0000256" key="3">
    <source>
        <dbReference type="ARBA" id="ARBA00022884"/>
    </source>
</evidence>
<dbReference type="OrthoDB" id="372073at2157"/>
<dbReference type="HAMAP" id="MF_00485">
    <property type="entry name" value="Ribosomal_eS4"/>
    <property type="match status" value="1"/>
</dbReference>
<dbReference type="Pfam" id="PF08071">
    <property type="entry name" value="RS4NT"/>
    <property type="match status" value="1"/>
</dbReference>
<evidence type="ECO:0000256" key="6">
    <source>
        <dbReference type="ARBA" id="ARBA00035272"/>
    </source>
</evidence>
<evidence type="ECO:0000256" key="7">
    <source>
        <dbReference type="HAMAP-Rule" id="MF_00485"/>
    </source>
</evidence>
<dbReference type="CDD" id="cd06087">
    <property type="entry name" value="KOW_RPS4"/>
    <property type="match status" value="1"/>
</dbReference>
<dbReference type="Gene3D" id="2.40.50.740">
    <property type="match status" value="1"/>
</dbReference>
<dbReference type="STRING" id="671065.MetMK1DRAFT_00021730"/>
<dbReference type="Gene3D" id="2.30.30.30">
    <property type="match status" value="1"/>
</dbReference>
<dbReference type="FunFam" id="3.10.290.10:FF:000002">
    <property type="entry name" value="40S ribosomal protein S4"/>
    <property type="match status" value="1"/>
</dbReference>
<name>H2C6J0_9CREN</name>
<dbReference type="InterPro" id="IPR000876">
    <property type="entry name" value="Ribosomal_eS4"/>
</dbReference>
<proteinExistence type="inferred from homology"/>
<accession>H2C6J0</accession>
<dbReference type="HOGENOM" id="CLU_060400_0_0_2"/>
<organism evidence="9 10">
    <name type="scientific">Metallosphaera yellowstonensis MK1</name>
    <dbReference type="NCBI Taxonomy" id="671065"/>
    <lineage>
        <taxon>Archaea</taxon>
        <taxon>Thermoproteota</taxon>
        <taxon>Thermoprotei</taxon>
        <taxon>Sulfolobales</taxon>
        <taxon>Sulfolobaceae</taxon>
        <taxon>Metallosphaera</taxon>
    </lineage>
</organism>
<dbReference type="PROSITE" id="PS50889">
    <property type="entry name" value="S4"/>
    <property type="match status" value="1"/>
</dbReference>
<keyword evidence="3 7" id="KW-0694">RNA-binding</keyword>
<evidence type="ECO:0000256" key="2">
    <source>
        <dbReference type="ARBA" id="ARBA00022730"/>
    </source>
</evidence>
<dbReference type="InterPro" id="IPR038237">
    <property type="entry name" value="Ribosomal_eS4_central_sf"/>
</dbReference>
<dbReference type="InterPro" id="IPR014722">
    <property type="entry name" value="Rib_uL2_dom2"/>
</dbReference>
<dbReference type="InterPro" id="IPR036986">
    <property type="entry name" value="S4_RNA-bd_sf"/>
</dbReference>
<dbReference type="AlphaFoldDB" id="H2C6J0"/>
<keyword evidence="2" id="KW-0699">rRNA-binding</keyword>
<dbReference type="Proteomes" id="UP000003980">
    <property type="component" value="Unassembled WGS sequence"/>
</dbReference>
<dbReference type="InterPro" id="IPR041982">
    <property type="entry name" value="Ribosomal_eS4_KOW"/>
</dbReference>